<gene>
    <name evidence="2" type="ORF">BLW93_03230</name>
</gene>
<dbReference type="Proteomes" id="UP000187408">
    <property type="component" value="Unassembled WGS sequence"/>
</dbReference>
<keyword evidence="1" id="KW-0812">Transmembrane</keyword>
<accession>A0A1R1MM24</accession>
<name>A0A1R1MM24_9BACT</name>
<dbReference type="AlphaFoldDB" id="A0A1R1MM24"/>
<sequence>MRKKLFRIAIIIGIAGLLPLLFVLLHKNAPPPKVHIKKTKQQIIKDFVFFQEENNQTKWSLKAPEAKFIDNHIILKEPILKVNTKTLVEIIAQKAIYYRQENRATFENVKLKGKDFYAETPFGKFDGKLQTFHSNSSCLIKFSNGYIIKGKNCSINFKTGKVIISKEVKTVIKPMEER</sequence>
<dbReference type="OrthoDB" id="14489at2"/>
<evidence type="ECO:0000313" key="2">
    <source>
        <dbReference type="EMBL" id="OMH40816.1"/>
    </source>
</evidence>
<keyword evidence="1" id="KW-0472">Membrane</keyword>
<organism evidence="2 3">
    <name type="scientific">Desulfurobacterium indicum</name>
    <dbReference type="NCBI Taxonomy" id="1914305"/>
    <lineage>
        <taxon>Bacteria</taxon>
        <taxon>Pseudomonadati</taxon>
        <taxon>Aquificota</taxon>
        <taxon>Aquificia</taxon>
        <taxon>Desulfurobacteriales</taxon>
        <taxon>Desulfurobacteriaceae</taxon>
        <taxon>Desulfurobacterium</taxon>
    </lineage>
</organism>
<protein>
    <recommendedName>
        <fullName evidence="4">LPS export ABC transporter periplasmic protein LptC</fullName>
    </recommendedName>
</protein>
<evidence type="ECO:0008006" key="4">
    <source>
        <dbReference type="Google" id="ProtNLM"/>
    </source>
</evidence>
<proteinExistence type="predicted"/>
<feature type="transmembrane region" description="Helical" evidence="1">
    <location>
        <begin position="5"/>
        <end position="25"/>
    </location>
</feature>
<reference evidence="2 3" key="1">
    <citation type="submission" date="2016-10" db="EMBL/GenBank/DDBJ databases">
        <title>Genome sequence of a sulfur-reducing bacterium Desulfurobacterium indicum K6013.</title>
        <authorList>
            <person name="Cao J."/>
            <person name="Shao Z."/>
            <person name="Alain K."/>
            <person name="Jebbar M."/>
        </authorList>
    </citation>
    <scope>NUCLEOTIDE SEQUENCE [LARGE SCALE GENOMIC DNA]</scope>
    <source>
        <strain evidence="2 3">K6013</strain>
    </source>
</reference>
<dbReference type="EMBL" id="MOEN01000008">
    <property type="protein sequence ID" value="OMH40816.1"/>
    <property type="molecule type" value="Genomic_DNA"/>
</dbReference>
<keyword evidence="1" id="KW-1133">Transmembrane helix</keyword>
<comment type="caution">
    <text evidence="2">The sequence shown here is derived from an EMBL/GenBank/DDBJ whole genome shotgun (WGS) entry which is preliminary data.</text>
</comment>
<evidence type="ECO:0000256" key="1">
    <source>
        <dbReference type="SAM" id="Phobius"/>
    </source>
</evidence>
<dbReference type="RefSeq" id="WP_076712679.1">
    <property type="nucleotide sequence ID" value="NZ_MOEN01000008.1"/>
</dbReference>
<keyword evidence="3" id="KW-1185">Reference proteome</keyword>
<evidence type="ECO:0000313" key="3">
    <source>
        <dbReference type="Proteomes" id="UP000187408"/>
    </source>
</evidence>
<dbReference type="STRING" id="1914305.BLW93_03230"/>